<organism evidence="9 10">
    <name type="scientific">Lomentospora prolificans</name>
    <dbReference type="NCBI Taxonomy" id="41688"/>
    <lineage>
        <taxon>Eukaryota</taxon>
        <taxon>Fungi</taxon>
        <taxon>Dikarya</taxon>
        <taxon>Ascomycota</taxon>
        <taxon>Pezizomycotina</taxon>
        <taxon>Sordariomycetes</taxon>
        <taxon>Hypocreomycetidae</taxon>
        <taxon>Microascales</taxon>
        <taxon>Microascaceae</taxon>
        <taxon>Lomentospora</taxon>
    </lineage>
</organism>
<dbReference type="OrthoDB" id="68611at2759"/>
<comment type="caution">
    <text evidence="9">The sequence shown here is derived from an EMBL/GenBank/DDBJ whole genome shotgun (WGS) entry which is preliminary data.</text>
</comment>
<feature type="transmembrane region" description="Helical" evidence="6">
    <location>
        <begin position="829"/>
        <end position="847"/>
    </location>
</feature>
<dbReference type="PANTHER" id="PTHR47804">
    <property type="entry name" value="60S RIBOSOMAL PROTEIN L19"/>
    <property type="match status" value="1"/>
</dbReference>
<evidence type="ECO:0000256" key="1">
    <source>
        <dbReference type="ARBA" id="ARBA00004141"/>
    </source>
</evidence>
<evidence type="ECO:0000256" key="3">
    <source>
        <dbReference type="ARBA" id="ARBA00022989"/>
    </source>
</evidence>
<gene>
    <name evidence="9" type="ORF">jhhlp_003681</name>
</gene>
<evidence type="ECO:0000259" key="8">
    <source>
        <dbReference type="Pfam" id="PF13515"/>
    </source>
</evidence>
<feature type="compositionally biased region" description="Acidic residues" evidence="5">
    <location>
        <begin position="301"/>
        <end position="314"/>
    </location>
</feature>
<keyword evidence="3 6" id="KW-1133">Transmembrane helix</keyword>
<feature type="domain" description="Integral membrane bound transporter" evidence="8">
    <location>
        <begin position="750"/>
        <end position="872"/>
    </location>
</feature>
<feature type="compositionally biased region" description="Basic residues" evidence="5">
    <location>
        <begin position="270"/>
        <end position="281"/>
    </location>
</feature>
<reference evidence="9 10" key="1">
    <citation type="journal article" date="2017" name="G3 (Bethesda)">
        <title>First Draft Genome Sequence of the Pathogenic Fungus Lomentospora prolificans (Formerly Scedosporium prolificans).</title>
        <authorList>
            <person name="Luo R."/>
            <person name="Zimin A."/>
            <person name="Workman R."/>
            <person name="Fan Y."/>
            <person name="Pertea G."/>
            <person name="Grossman N."/>
            <person name="Wear M.P."/>
            <person name="Jia B."/>
            <person name="Miller H."/>
            <person name="Casadevall A."/>
            <person name="Timp W."/>
            <person name="Zhang S.X."/>
            <person name="Salzberg S.L."/>
        </authorList>
    </citation>
    <scope>NUCLEOTIDE SEQUENCE [LARGE SCALE GENOMIC DNA]</scope>
    <source>
        <strain evidence="9 10">JHH-5317</strain>
    </source>
</reference>
<keyword evidence="4 6" id="KW-0472">Membrane</keyword>
<dbReference type="InterPro" id="IPR018823">
    <property type="entry name" value="ArAE_2_N"/>
</dbReference>
<dbReference type="InParanoid" id="A0A2N3N9E6"/>
<feature type="region of interest" description="Disordered" evidence="5">
    <location>
        <begin position="386"/>
        <end position="421"/>
    </location>
</feature>
<accession>A0A2N3N9E6</accession>
<feature type="region of interest" description="Disordered" evidence="5">
    <location>
        <begin position="660"/>
        <end position="691"/>
    </location>
</feature>
<evidence type="ECO:0000259" key="7">
    <source>
        <dbReference type="Pfam" id="PF10337"/>
    </source>
</evidence>
<feature type="transmembrane region" description="Helical" evidence="6">
    <location>
        <begin position="804"/>
        <end position="822"/>
    </location>
</feature>
<protein>
    <submittedName>
        <fullName evidence="9">Uncharacterized protein</fullName>
    </submittedName>
</protein>
<dbReference type="FunCoup" id="A0A2N3N9E6">
    <property type="interactions" value="18"/>
</dbReference>
<evidence type="ECO:0000313" key="9">
    <source>
        <dbReference type="EMBL" id="PKS09068.1"/>
    </source>
</evidence>
<feature type="region of interest" description="Disordered" evidence="5">
    <location>
        <begin position="270"/>
        <end position="314"/>
    </location>
</feature>
<evidence type="ECO:0000256" key="6">
    <source>
        <dbReference type="SAM" id="Phobius"/>
    </source>
</evidence>
<dbReference type="Pfam" id="PF13515">
    <property type="entry name" value="FUSC_2"/>
    <property type="match status" value="1"/>
</dbReference>
<keyword evidence="2 6" id="KW-0812">Transmembrane</keyword>
<dbReference type="EMBL" id="NLAX01000010">
    <property type="protein sequence ID" value="PKS09068.1"/>
    <property type="molecule type" value="Genomic_DNA"/>
</dbReference>
<dbReference type="Proteomes" id="UP000233524">
    <property type="component" value="Unassembled WGS sequence"/>
</dbReference>
<evidence type="ECO:0000256" key="5">
    <source>
        <dbReference type="SAM" id="MobiDB-lite"/>
    </source>
</evidence>
<dbReference type="STRING" id="41688.A0A2N3N9E6"/>
<comment type="subcellular location">
    <subcellularLocation>
        <location evidence="1">Membrane</location>
        <topology evidence="1">Multi-pass membrane protein</topology>
    </subcellularLocation>
</comment>
<evidence type="ECO:0000256" key="4">
    <source>
        <dbReference type="ARBA" id="ARBA00023136"/>
    </source>
</evidence>
<feature type="transmembrane region" description="Helical" evidence="6">
    <location>
        <begin position="164"/>
        <end position="183"/>
    </location>
</feature>
<feature type="transmembrane region" description="Helical" evidence="6">
    <location>
        <begin position="134"/>
        <end position="152"/>
    </location>
</feature>
<evidence type="ECO:0000256" key="2">
    <source>
        <dbReference type="ARBA" id="ARBA00022692"/>
    </source>
</evidence>
<proteinExistence type="predicted"/>
<dbReference type="InterPro" id="IPR049453">
    <property type="entry name" value="Memb_transporter_dom"/>
</dbReference>
<dbReference type="VEuPathDB" id="FungiDB:jhhlp_003681"/>
<feature type="domain" description="Putative ER transporter 6TM N-terminal" evidence="7">
    <location>
        <begin position="14"/>
        <end position="96"/>
    </location>
</feature>
<dbReference type="PANTHER" id="PTHR47804:SF4">
    <property type="entry name" value="AFR661WP"/>
    <property type="match status" value="1"/>
</dbReference>
<feature type="transmembrane region" description="Helical" evidence="6">
    <location>
        <begin position="27"/>
        <end position="43"/>
    </location>
</feature>
<dbReference type="Pfam" id="PF10337">
    <property type="entry name" value="ArAE_2_N"/>
    <property type="match status" value="1"/>
</dbReference>
<feature type="transmembrane region" description="Helical" evidence="6">
    <location>
        <begin position="79"/>
        <end position="102"/>
    </location>
</feature>
<dbReference type="GO" id="GO:0016020">
    <property type="term" value="C:membrane"/>
    <property type="evidence" value="ECO:0007669"/>
    <property type="project" value="UniProtKB-SubCell"/>
</dbReference>
<feature type="compositionally biased region" description="Basic residues" evidence="5">
    <location>
        <begin position="679"/>
        <end position="690"/>
    </location>
</feature>
<keyword evidence="10" id="KW-1185">Reference proteome</keyword>
<sequence length="1236" mass="138013">MTLSKRLRGWGEDLLDHLRADNLWKRLSKYSLALTVAIILSVLPPVIDIYGVDTFFIPLQVVFAHPAQRVGSMIETQSLILSGVVIGTAWGSLGLYLSGLIVDTHVRAAYALRAVFVLIAVVLHGFLRSNTPKLFGLVFFMLMTSFIMLVSNYTHFTVSLLSTIMYPILTGHGIILLFGLGLFPESSSSFLGKATINTLSDTFETLSKASAWFIAPENELEPALTNTLTKKTTIDSVKTQVSLERKKTKTTELTRMRSILQNPVAHVRWRKPEKKKKKKKREEKSEEKQEEEKNEEGSEEVKEEEPVPEEEESALEALTKAKGDIRHSLSRCKTAQREVNFEISFSVLPLDVLRPITTDGMASLVQETIRVVGACENKLVMVEDNKDAANKDDSSLSEKSAPATTRHSEEKVEEPEPSSSSIFFKRPPLHARTLSTPKEEFLEKLKLVKPTREMEAGDADLLEAIVSRIREPTREFEAALQDAVAILIASLAYCYDVEMLPSGARAPKGLLLEEMDLFIDIFEEAISTFDEESMDEFKQLAESKGDSEAEEILPRFETFLVSSFLLGLRQAAIHILQMLRYTRLLVEARKRRMDRPRVYWPRFTDWAEWLSLGGEEDAMVLPKGARKSARSGANEAEPGRKSFDADEISIRTDRSMRAQLTRDTEAGRSVASASTTEPKKKKKKKKTVKFKVKDDAKRPEKDTWIMKIRGKAADAIEWVRQSDDLEYALKLSVAVALVSWPGFLPSWHSWYTSIRGVWAPLQLILVFEVAIGTSLFVFFMRLGGVVLGCTLGFAAYEIGSGNHAVAIIIMVLGFIPCVYVQLETKYVKVAIVCITTSTVVLCATFNKTKPAVVNFYSRLASFLIGGVVAILVEICLYPVRARDRLIESLSSALREIVRVQGAVSIGIDDPNLHRKPTRIDSVFASSRNKTEAALAAAETFLPFCVSEPRLKGNFKALVPVYAEIIFVLHQILDRMDNVVSLRKNYGFSVLEDINHLIYTYRRNVAGGVTLSIFAFLPSNRTAQLRLINRVREVVAARRQRDPSANLSRPVTPDSDASSVDTAGQIIARHRILSWNAETAGQMEIIEYVEELVELAKLLVGVNAFRGGMLEKPDFGAYMRSGKRFADPVLPRQGAQPERAAEAAGDTAAVASGFELRRAATYSGPVGRWAERKRRAFGRGQQGKEANDEEEEDVVVADAQVVPNSLRRVGTRLRRDATVTRRMSQLVQKGKAVERRI</sequence>
<feature type="compositionally biased region" description="Basic and acidic residues" evidence="5">
    <location>
        <begin position="386"/>
        <end position="396"/>
    </location>
</feature>
<name>A0A2N3N9E6_9PEZI</name>
<feature type="transmembrane region" description="Helical" evidence="6">
    <location>
        <begin position="750"/>
        <end position="771"/>
    </location>
</feature>
<feature type="transmembrane region" description="Helical" evidence="6">
    <location>
        <begin position="108"/>
        <end position="127"/>
    </location>
</feature>
<feature type="compositionally biased region" description="Basic and acidic residues" evidence="5">
    <location>
        <begin position="282"/>
        <end position="300"/>
    </location>
</feature>
<evidence type="ECO:0000313" key="10">
    <source>
        <dbReference type="Proteomes" id="UP000233524"/>
    </source>
</evidence>
<dbReference type="InterPro" id="IPR052430">
    <property type="entry name" value="IVT-Associated"/>
</dbReference>
<feature type="transmembrane region" description="Helical" evidence="6">
    <location>
        <begin position="859"/>
        <end position="879"/>
    </location>
</feature>
<dbReference type="AlphaFoldDB" id="A0A2N3N9E6"/>